<feature type="region of interest" description="Disordered" evidence="1">
    <location>
        <begin position="224"/>
        <end position="360"/>
    </location>
</feature>
<dbReference type="EMBL" id="NMUH01001435">
    <property type="protein sequence ID" value="MQL92314.1"/>
    <property type="molecule type" value="Genomic_DNA"/>
</dbReference>
<evidence type="ECO:0000313" key="3">
    <source>
        <dbReference type="Proteomes" id="UP000652761"/>
    </source>
</evidence>
<keyword evidence="3" id="KW-1185">Reference proteome</keyword>
<evidence type="ECO:0000313" key="2">
    <source>
        <dbReference type="EMBL" id="MQL92314.1"/>
    </source>
</evidence>
<feature type="compositionally biased region" description="Polar residues" evidence="1">
    <location>
        <begin position="228"/>
        <end position="237"/>
    </location>
</feature>
<feature type="compositionally biased region" description="Polar residues" evidence="1">
    <location>
        <begin position="279"/>
        <end position="288"/>
    </location>
</feature>
<evidence type="ECO:0000256" key="1">
    <source>
        <dbReference type="SAM" id="MobiDB-lite"/>
    </source>
</evidence>
<dbReference type="Proteomes" id="UP000652761">
    <property type="component" value="Unassembled WGS sequence"/>
</dbReference>
<protein>
    <submittedName>
        <fullName evidence="2">Uncharacterized protein</fullName>
    </submittedName>
</protein>
<dbReference type="AlphaFoldDB" id="A0A843VG09"/>
<organism evidence="2 3">
    <name type="scientific">Colocasia esculenta</name>
    <name type="common">Wild taro</name>
    <name type="synonym">Arum esculentum</name>
    <dbReference type="NCBI Taxonomy" id="4460"/>
    <lineage>
        <taxon>Eukaryota</taxon>
        <taxon>Viridiplantae</taxon>
        <taxon>Streptophyta</taxon>
        <taxon>Embryophyta</taxon>
        <taxon>Tracheophyta</taxon>
        <taxon>Spermatophyta</taxon>
        <taxon>Magnoliopsida</taxon>
        <taxon>Liliopsida</taxon>
        <taxon>Araceae</taxon>
        <taxon>Aroideae</taxon>
        <taxon>Colocasieae</taxon>
        <taxon>Colocasia</taxon>
    </lineage>
</organism>
<comment type="caution">
    <text evidence="2">The sequence shown here is derived from an EMBL/GenBank/DDBJ whole genome shotgun (WGS) entry which is preliminary data.</text>
</comment>
<sequence length="430" mass="46357">MPLTLSQRPETAAKFLRTEHVSTTEVCVIFLESPGEEDLWSLYRHPGLLLPLLSAPGSPAQHPLELHQPPQLCPGRQLSTPWPQLFTAHTHRLGLLPAQIWYPSHYKGDQHQLPYVAAHMTRPHLACQHPSSARHLPPQHSCSTPCRTRHAQLLHGSFCIRFISTAPSPCSSGSDPASAAHRHNRSSSAGPAIYSSRAPGCFHFHRQVHASRTHTRSAIAQLEPGSHAQHTARSGQCPSHPAVPVTLASMHSTPNRSGSSTSRTHTRSAIAQLEPGSHAQHTARSGQRPSHPAAPVALASMHSTPSRSRSSTSPLHQGTSFAHTRPRHLLQICPNHQPPHSTPPSPASSPGFTPKLPSSRTASRSFHCSAFVHLEGRTRKGLRTGQVVVCTPELDGIAGSDKIREGCSLGVVGDVAPLEEAAETDSERGD</sequence>
<name>A0A843VG09_COLES</name>
<feature type="compositionally biased region" description="Pro residues" evidence="1">
    <location>
        <begin position="336"/>
        <end position="347"/>
    </location>
</feature>
<reference evidence="2" key="1">
    <citation type="submission" date="2017-07" db="EMBL/GenBank/DDBJ databases">
        <title>Taro Niue Genome Assembly and Annotation.</title>
        <authorList>
            <person name="Atibalentja N."/>
            <person name="Keating K."/>
            <person name="Fields C.J."/>
        </authorList>
    </citation>
    <scope>NUCLEOTIDE SEQUENCE</scope>
    <source>
        <strain evidence="2">Niue_2</strain>
        <tissue evidence="2">Leaf</tissue>
    </source>
</reference>
<feature type="compositionally biased region" description="Low complexity" evidence="1">
    <location>
        <begin position="303"/>
        <end position="314"/>
    </location>
</feature>
<accession>A0A843VG09</accession>
<gene>
    <name evidence="2" type="ORF">Taro_024931</name>
</gene>
<proteinExistence type="predicted"/>
<feature type="region of interest" description="Disordered" evidence="1">
    <location>
        <begin position="171"/>
        <end position="192"/>
    </location>
</feature>